<dbReference type="AlphaFoldDB" id="A0A1C7M0R0"/>
<evidence type="ECO:0000313" key="3">
    <source>
        <dbReference type="Proteomes" id="UP000092993"/>
    </source>
</evidence>
<accession>A0A1C7M0R0</accession>
<keyword evidence="3" id="KW-1185">Reference proteome</keyword>
<feature type="region of interest" description="Disordered" evidence="1">
    <location>
        <begin position="1"/>
        <end position="75"/>
    </location>
</feature>
<name>A0A1C7M0R0_GRIFR</name>
<feature type="compositionally biased region" description="Pro residues" evidence="1">
    <location>
        <begin position="61"/>
        <end position="72"/>
    </location>
</feature>
<sequence length="137" mass="15185">MPDHPAYRGAQSTPYPRHVPELDPDYLNDEIRQRLQPELAPGQYGPSDPPRVRRRRRAASPPRPPNPLPHPPRNLFQGSPYLTVLQALHRPIDDNVLKASITSIPAIHTVHTIPPQARARPARESSVGACSVRSALG</sequence>
<evidence type="ECO:0000313" key="2">
    <source>
        <dbReference type="EMBL" id="OBZ70318.1"/>
    </source>
</evidence>
<proteinExistence type="predicted"/>
<dbReference type="Proteomes" id="UP000092993">
    <property type="component" value="Unassembled WGS sequence"/>
</dbReference>
<comment type="caution">
    <text evidence="2">The sequence shown here is derived from an EMBL/GenBank/DDBJ whole genome shotgun (WGS) entry which is preliminary data.</text>
</comment>
<organism evidence="2 3">
    <name type="scientific">Grifola frondosa</name>
    <name type="common">Maitake</name>
    <name type="synonym">Polyporus frondosus</name>
    <dbReference type="NCBI Taxonomy" id="5627"/>
    <lineage>
        <taxon>Eukaryota</taxon>
        <taxon>Fungi</taxon>
        <taxon>Dikarya</taxon>
        <taxon>Basidiomycota</taxon>
        <taxon>Agaricomycotina</taxon>
        <taxon>Agaricomycetes</taxon>
        <taxon>Polyporales</taxon>
        <taxon>Grifolaceae</taxon>
        <taxon>Grifola</taxon>
    </lineage>
</organism>
<protein>
    <submittedName>
        <fullName evidence="2">Uncharacterized protein</fullName>
    </submittedName>
</protein>
<evidence type="ECO:0000256" key="1">
    <source>
        <dbReference type="SAM" id="MobiDB-lite"/>
    </source>
</evidence>
<feature type="region of interest" description="Disordered" evidence="1">
    <location>
        <begin position="118"/>
        <end position="137"/>
    </location>
</feature>
<dbReference type="EMBL" id="LUGG01000014">
    <property type="protein sequence ID" value="OBZ70318.1"/>
    <property type="molecule type" value="Genomic_DNA"/>
</dbReference>
<reference evidence="2 3" key="1">
    <citation type="submission" date="2016-03" db="EMBL/GenBank/DDBJ databases">
        <title>Whole genome sequencing of Grifola frondosa 9006-11.</title>
        <authorList>
            <person name="Min B."/>
            <person name="Park H."/>
            <person name="Kim J.-G."/>
            <person name="Cho H."/>
            <person name="Oh Y.-L."/>
            <person name="Kong W.-S."/>
            <person name="Choi I.-G."/>
        </authorList>
    </citation>
    <scope>NUCLEOTIDE SEQUENCE [LARGE SCALE GENOMIC DNA]</scope>
    <source>
        <strain evidence="2 3">9006-11</strain>
    </source>
</reference>
<gene>
    <name evidence="2" type="ORF">A0H81_09601</name>
</gene>